<gene>
    <name evidence="2" type="ORF">UY23_C0001G0149</name>
</gene>
<reference evidence="2 3" key="1">
    <citation type="journal article" date="2015" name="Nature">
        <title>rRNA introns, odd ribosomes, and small enigmatic genomes across a large radiation of phyla.</title>
        <authorList>
            <person name="Brown C.T."/>
            <person name="Hug L.A."/>
            <person name="Thomas B.C."/>
            <person name="Sharon I."/>
            <person name="Castelle C.J."/>
            <person name="Singh A."/>
            <person name="Wilkins M.J."/>
            <person name="Williams K.H."/>
            <person name="Banfield J.F."/>
        </authorList>
    </citation>
    <scope>NUCLEOTIDE SEQUENCE [LARGE SCALE GENOMIC DNA]</scope>
</reference>
<accession>A0A0G1WMI5</accession>
<evidence type="ECO:0000313" key="3">
    <source>
        <dbReference type="Proteomes" id="UP000034956"/>
    </source>
</evidence>
<keyword evidence="1" id="KW-0812">Transmembrane</keyword>
<comment type="caution">
    <text evidence="2">The sequence shown here is derived from an EMBL/GenBank/DDBJ whole genome shotgun (WGS) entry which is preliminary data.</text>
</comment>
<feature type="transmembrane region" description="Helical" evidence="1">
    <location>
        <begin position="93"/>
        <end position="115"/>
    </location>
</feature>
<sequence>MGYNGIMLGALAYLGERFFYRLFEFLRHWYVKSARVYSNFVIDRLERLDRYLAWRITLKNLFQPLYKDYSVIGYVLGFIFRFFRLIFGGFVYLIFFAVATLLYVFWILTPPYLVWRIIISF</sequence>
<protein>
    <submittedName>
        <fullName evidence="2">Uncharacterized protein</fullName>
    </submittedName>
</protein>
<name>A0A0G1WMI5_9BACT</name>
<keyword evidence="1" id="KW-0472">Membrane</keyword>
<keyword evidence="1" id="KW-1133">Transmembrane helix</keyword>
<organism evidence="2 3">
    <name type="scientific">Candidatus Jorgensenbacteria bacterium GW2011_GWA1_48_11</name>
    <dbReference type="NCBI Taxonomy" id="1618660"/>
    <lineage>
        <taxon>Bacteria</taxon>
        <taxon>Candidatus Joergenseniibacteriota</taxon>
    </lineage>
</organism>
<evidence type="ECO:0000313" key="2">
    <source>
        <dbReference type="EMBL" id="KKU91543.1"/>
    </source>
</evidence>
<evidence type="ECO:0000256" key="1">
    <source>
        <dbReference type="SAM" id="Phobius"/>
    </source>
</evidence>
<proteinExistence type="predicted"/>
<dbReference type="Proteomes" id="UP000034956">
    <property type="component" value="Unassembled WGS sequence"/>
</dbReference>
<dbReference type="AlphaFoldDB" id="A0A0G1WMI5"/>
<dbReference type="EMBL" id="LCPF01000001">
    <property type="protein sequence ID" value="KKU91543.1"/>
    <property type="molecule type" value="Genomic_DNA"/>
</dbReference>